<keyword evidence="7 9" id="KW-0472">Membrane</keyword>
<evidence type="ECO:0000256" key="7">
    <source>
        <dbReference type="ARBA" id="ARBA00023136"/>
    </source>
</evidence>
<evidence type="ECO:0000256" key="6">
    <source>
        <dbReference type="ARBA" id="ARBA00022989"/>
    </source>
</evidence>
<evidence type="ECO:0000256" key="3">
    <source>
        <dbReference type="ARBA" id="ARBA00022449"/>
    </source>
</evidence>
<dbReference type="PANTHER" id="PTHR33451:SF3">
    <property type="entry name" value="MALATE-2H(+)_NA(+)-LACTATE ANTIPORTER"/>
    <property type="match status" value="1"/>
</dbReference>
<dbReference type="AlphaFoldDB" id="A0A9Q9CFF5"/>
<dbReference type="EMBL" id="CP071249">
    <property type="protein sequence ID" value="UUF06362.1"/>
    <property type="molecule type" value="Genomic_DNA"/>
</dbReference>
<organism evidence="12 14">
    <name type="scientific">Turicibacter bilis</name>
    <dbReference type="NCBI Taxonomy" id="2735723"/>
    <lineage>
        <taxon>Bacteria</taxon>
        <taxon>Bacillati</taxon>
        <taxon>Bacillota</taxon>
        <taxon>Erysipelotrichia</taxon>
        <taxon>Erysipelotrichales</taxon>
        <taxon>Turicibacteraceae</taxon>
        <taxon>Turicibacter</taxon>
    </lineage>
</organism>
<dbReference type="Proteomes" id="UP001058016">
    <property type="component" value="Chromosome"/>
</dbReference>
<feature type="transmembrane region" description="Helical" evidence="9">
    <location>
        <begin position="435"/>
        <end position="456"/>
    </location>
</feature>
<evidence type="ECO:0000256" key="4">
    <source>
        <dbReference type="ARBA" id="ARBA00022475"/>
    </source>
</evidence>
<evidence type="ECO:0000313" key="12">
    <source>
        <dbReference type="EMBL" id="UUF07595.1"/>
    </source>
</evidence>
<keyword evidence="3" id="KW-0050">Antiport</keyword>
<dbReference type="EMBL" id="CP071250">
    <property type="protein sequence ID" value="UUF07595.1"/>
    <property type="molecule type" value="Genomic_DNA"/>
</dbReference>
<evidence type="ECO:0000256" key="1">
    <source>
        <dbReference type="ARBA" id="ARBA00004651"/>
    </source>
</evidence>
<feature type="transmembrane region" description="Helical" evidence="9">
    <location>
        <begin position="235"/>
        <end position="255"/>
    </location>
</feature>
<evidence type="ECO:0000256" key="2">
    <source>
        <dbReference type="ARBA" id="ARBA00022448"/>
    </source>
</evidence>
<feature type="transmembrane region" description="Helical" evidence="9">
    <location>
        <begin position="12"/>
        <end position="30"/>
    </location>
</feature>
<evidence type="ECO:0000313" key="14">
    <source>
        <dbReference type="Proteomes" id="UP001058072"/>
    </source>
</evidence>
<dbReference type="InterPro" id="IPR052180">
    <property type="entry name" value="NhaC_Na-H+_Antiporter"/>
</dbReference>
<feature type="transmembrane region" description="Helical" evidence="9">
    <location>
        <begin position="352"/>
        <end position="369"/>
    </location>
</feature>
<proteinExistence type="inferred from homology"/>
<keyword evidence="6 9" id="KW-1133">Transmembrane helix</keyword>
<name>A0A9Q9CFF5_9FIRM</name>
<keyword evidence="2" id="KW-0813">Transport</keyword>
<feature type="transmembrane region" description="Helical" evidence="9">
    <location>
        <begin position="313"/>
        <end position="331"/>
    </location>
</feature>
<comment type="similarity">
    <text evidence="8">Belongs to the NhaC Na(+)/H(+) (TC 2.A.35) antiporter family.</text>
</comment>
<dbReference type="GO" id="GO:0015297">
    <property type="term" value="F:antiporter activity"/>
    <property type="evidence" value="ECO:0007669"/>
    <property type="project" value="UniProtKB-KW"/>
</dbReference>
<protein>
    <submittedName>
        <fullName evidence="12">Na+/H+ antiporter NhaC</fullName>
    </submittedName>
</protein>
<feature type="transmembrane region" description="Helical" evidence="9">
    <location>
        <begin position="67"/>
        <end position="91"/>
    </location>
</feature>
<evidence type="ECO:0000256" key="5">
    <source>
        <dbReference type="ARBA" id="ARBA00022692"/>
    </source>
</evidence>
<comment type="subcellular location">
    <subcellularLocation>
        <location evidence="1">Cell membrane</location>
        <topology evidence="1">Multi-pass membrane protein</topology>
    </subcellularLocation>
</comment>
<dbReference type="GO" id="GO:0005886">
    <property type="term" value="C:plasma membrane"/>
    <property type="evidence" value="ECO:0007669"/>
    <property type="project" value="UniProtKB-SubCell"/>
</dbReference>
<evidence type="ECO:0000259" key="10">
    <source>
        <dbReference type="Pfam" id="PF03553"/>
    </source>
</evidence>
<evidence type="ECO:0000256" key="9">
    <source>
        <dbReference type="SAM" id="Phobius"/>
    </source>
</evidence>
<keyword evidence="5 9" id="KW-0812">Transmembrane</keyword>
<feature type="transmembrane region" description="Helical" evidence="9">
    <location>
        <begin position="97"/>
        <end position="121"/>
    </location>
</feature>
<dbReference type="NCBIfam" id="TIGR00931">
    <property type="entry name" value="antiport_nhaC"/>
    <property type="match status" value="1"/>
</dbReference>
<dbReference type="InterPro" id="IPR018461">
    <property type="entry name" value="Na/H_Antiport_NhaC-like_C"/>
</dbReference>
<gene>
    <name evidence="12" type="primary">nhaC</name>
    <name evidence="11" type="ORF">J0J69_01875</name>
    <name evidence="12" type="ORF">J0J70_08120</name>
</gene>
<keyword evidence="4" id="KW-1003">Cell membrane</keyword>
<evidence type="ECO:0000313" key="13">
    <source>
        <dbReference type="Proteomes" id="UP001058016"/>
    </source>
</evidence>
<dbReference type="RefSeq" id="WP_055243652.1">
    <property type="nucleotide sequence ID" value="NZ_CP071249.1"/>
</dbReference>
<keyword evidence="13" id="KW-1185">Reference proteome</keyword>
<dbReference type="Proteomes" id="UP001058072">
    <property type="component" value="Chromosome"/>
</dbReference>
<dbReference type="InterPro" id="IPR004770">
    <property type="entry name" value="Na/H_antiport_NhaC"/>
</dbReference>
<evidence type="ECO:0000256" key="8">
    <source>
        <dbReference type="ARBA" id="ARBA00038435"/>
    </source>
</evidence>
<feature type="transmembrane region" description="Helical" evidence="9">
    <location>
        <begin position="36"/>
        <end position="55"/>
    </location>
</feature>
<feature type="domain" description="Na+/H+ antiporter NhaC-like C-terminal" evidence="10">
    <location>
        <begin position="160"/>
        <end position="454"/>
    </location>
</feature>
<feature type="transmembrane region" description="Helical" evidence="9">
    <location>
        <begin position="197"/>
        <end position="215"/>
    </location>
</feature>
<sequence>MKQQRKATLFESLIPIVFLIIILALSLIVFKVDPQIPLLLGTAVASLIGVYRLGFKWSELEDGIIETIKMAIQAILILLIVGTLIGTWILSGVVPSMIYWGLNILSPSIFLVATLLICSIVSVSTGSSWTTAGTVGIALLGIGQTLGIPSPVIAGAIISGAYFGDKMSPLSDTTNLAPAMAGATLFDHIKHMMYTTVPAYVIAIVIYAILGVKYAGQSLDMAQINIIKETLVSNFNTLSPILLLAPVSVIAMVILKLPALPALLTGTLIGGAFAIIFQGASLGDVMSAMHYGYQSHTGVVAVDDLLTRGGLDSMLWTVSLVVCALSFGGVLEKTGMLETIATRILQFAKGTFGLVFATIITCIFTNIVTGDQYLAIVMPGRMYKDEYAKRNLAAKNLSRAIEDSATVTSALIPWTTCGSYMIATLGINPIAFLPYAFFNLLSPMISLILAATGWTMEKRQSTEQK</sequence>
<dbReference type="PANTHER" id="PTHR33451">
    <property type="entry name" value="MALATE-2H(+)/NA(+)-LACTATE ANTIPORTER"/>
    <property type="match status" value="1"/>
</dbReference>
<dbReference type="Pfam" id="PF03553">
    <property type="entry name" value="Na_H_antiporter"/>
    <property type="match status" value="1"/>
</dbReference>
<accession>A0A9Q9CFF5</accession>
<feature type="transmembrane region" description="Helical" evidence="9">
    <location>
        <begin position="262"/>
        <end position="280"/>
    </location>
</feature>
<evidence type="ECO:0000313" key="11">
    <source>
        <dbReference type="EMBL" id="UUF06362.1"/>
    </source>
</evidence>
<reference evidence="12 13" key="1">
    <citation type="submission" date="2021-03" db="EMBL/GenBank/DDBJ databases">
        <title>Comparative Genomics and Metabolomics in the genus Turicibacter.</title>
        <authorList>
            <person name="Maki J."/>
            <person name="Looft T."/>
        </authorList>
    </citation>
    <scope>NUCLEOTIDE SEQUENCE</scope>
    <source>
        <strain evidence="12">ISU324</strain>
        <strain evidence="11 13">MMM721</strain>
    </source>
</reference>